<reference evidence="1 2" key="1">
    <citation type="submission" date="2020-08" db="EMBL/GenBank/DDBJ databases">
        <title>Genomic Encyclopedia of Type Strains, Phase IV (KMG-IV): sequencing the most valuable type-strain genomes for metagenomic binning, comparative biology and taxonomic classification.</title>
        <authorList>
            <person name="Goeker M."/>
        </authorList>
    </citation>
    <scope>NUCLEOTIDE SEQUENCE [LARGE SCALE GENOMIC DNA]</scope>
    <source>
        <strain evidence="1 2">DSM 7050</strain>
    </source>
</reference>
<keyword evidence="2" id="KW-1185">Reference proteome</keyword>
<accession>A0ABR6KW42</accession>
<protein>
    <submittedName>
        <fullName evidence="1">Uncharacterized protein</fullName>
    </submittedName>
</protein>
<dbReference type="InterPro" id="IPR029058">
    <property type="entry name" value="AB_hydrolase_fold"/>
</dbReference>
<dbReference type="EMBL" id="JACHOT010000001">
    <property type="protein sequence ID" value="MBB4648670.1"/>
    <property type="molecule type" value="Genomic_DNA"/>
</dbReference>
<name>A0ABR6KW42_9HYPH</name>
<evidence type="ECO:0000313" key="2">
    <source>
        <dbReference type="Proteomes" id="UP000539538"/>
    </source>
</evidence>
<dbReference type="SUPFAM" id="SSF53474">
    <property type="entry name" value="alpha/beta-Hydrolases"/>
    <property type="match status" value="1"/>
</dbReference>
<comment type="caution">
    <text evidence="1">The sequence shown here is derived from an EMBL/GenBank/DDBJ whole genome shotgun (WGS) entry which is preliminary data.</text>
</comment>
<gene>
    <name evidence="1" type="ORF">GGQ99_000392</name>
</gene>
<dbReference type="RefSeq" id="WP_183260314.1">
    <property type="nucleotide sequence ID" value="NZ_BAAAVZ010000008.1"/>
</dbReference>
<proteinExistence type="predicted"/>
<organism evidence="1 2">
    <name type="scientific">Aminobacter niigataensis</name>
    <dbReference type="NCBI Taxonomy" id="83265"/>
    <lineage>
        <taxon>Bacteria</taxon>
        <taxon>Pseudomonadati</taxon>
        <taxon>Pseudomonadota</taxon>
        <taxon>Alphaproteobacteria</taxon>
        <taxon>Hyphomicrobiales</taxon>
        <taxon>Phyllobacteriaceae</taxon>
        <taxon>Aminobacter</taxon>
    </lineage>
</organism>
<evidence type="ECO:0000313" key="1">
    <source>
        <dbReference type="EMBL" id="MBB4648670.1"/>
    </source>
</evidence>
<dbReference type="Proteomes" id="UP000539538">
    <property type="component" value="Unassembled WGS sequence"/>
</dbReference>
<sequence>MSASLQPSSRLRVFKFRRRSASEVAAEAASPSFGLRLPRSNGIVKNLVRFGLLSSGEPPLTRFSRTEIATHVNLYSAGRSAPNLIVGFATKHGFIMMGAALFLEDLDDAQHDFLQLADPRREFFDGGIEGFASSMRDLALRVGNLARERGYRSIMTYGTSMGGFPAIRAGNLMGADRAISVGGRYAWHPGSMAKGLRVGAFDTLCNCRSPLTTRCYLLYSVGCREDLDHAAKLAAIAPASHRIGVPGRKHNFPMVLKDKGKLGGFHAEIFNLAREPDPSRIAALMG</sequence>